<proteinExistence type="predicted"/>
<comment type="caution">
    <text evidence="1">The sequence shown here is derived from an EMBL/GenBank/DDBJ whole genome shotgun (WGS) entry which is preliminary data.</text>
</comment>
<gene>
    <name evidence="1" type="ORF">L0664_02980</name>
</gene>
<name>A0ABS9CS08_9RHOB</name>
<organism evidence="1 2">
    <name type="scientific">Octadecabacter dasysiphoniae</name>
    <dbReference type="NCBI Taxonomy" id="2909341"/>
    <lineage>
        <taxon>Bacteria</taxon>
        <taxon>Pseudomonadati</taxon>
        <taxon>Pseudomonadota</taxon>
        <taxon>Alphaproteobacteria</taxon>
        <taxon>Rhodobacterales</taxon>
        <taxon>Roseobacteraceae</taxon>
        <taxon>Octadecabacter</taxon>
    </lineage>
</organism>
<keyword evidence="2" id="KW-1185">Reference proteome</keyword>
<sequence length="676" mass="74043">MTLSTDTAAAEETSRRLYVYNGGFLTNTRIKRILSLSGYDVSLGKPSPDDLIGVWGQSPTSWRGEAVSDRTSAPVLRVEDAFLRSVLPGRDGEPPLGLHLDSRGVHFDPAQPSDLEMILREHPLDDTALLNRARDAMDAIKRANLSKYNAFDLDLAAPDPGYVLVIDQTAGDASVTASRADRNTFLEMLFVAREEHPTARILIKTHPETTAGHRDGHYRDTDLGENVAFYSDPISPHPLLDGAIAVYTVSSQFGFEALLAGHKTVVFGQPFYIGWGLTDDRMPLDRRQRNLTRAQIFAAAMILYPRWYDPYRDRLCTLEDAIKTLDAQARAWRDDAQGWVASGMRLWKRAPLQNVFGTSRKMMFQDDPEKADALAAKTGRGRMVWAGKAAGHDSALRVEDGFLRSRGLGADLTPPLSLVLDDLGIYYDPTGPSRLETLIETATTLPDVAVRRAEDLITNIIGAGLSKYNLAADDIPADLPNGRRILVPGQVEDDASIRLGTTDVSTNRALLAACRAANPSAVILYKPHPDVEAGLRSGAVPDAADLADVVLTQTSPIAALNSVDEVWTMTSTLGFEALLRGKTVTCLGSPFYAGWGLTDDRAHPIERRSARPTLAQLTHAVLIDYPRYFDPVAGLPCPVEVVIERLETGTLPRPSRANRLLAKLQGVFASYAQIWR</sequence>
<protein>
    <submittedName>
        <fullName evidence="1">Capsular polysaccharide biosynthesis protein</fullName>
    </submittedName>
</protein>
<dbReference type="CDD" id="cd16439">
    <property type="entry name" value="beta_Kdo_transferase_KpsC_2"/>
    <property type="match status" value="1"/>
</dbReference>
<dbReference type="Proteomes" id="UP001200557">
    <property type="component" value="Unassembled WGS sequence"/>
</dbReference>
<dbReference type="RefSeq" id="WP_235224141.1">
    <property type="nucleotide sequence ID" value="NZ_JAKGAQ010000001.1"/>
</dbReference>
<evidence type="ECO:0000313" key="2">
    <source>
        <dbReference type="Proteomes" id="UP001200557"/>
    </source>
</evidence>
<accession>A0ABS9CS08</accession>
<dbReference type="Pfam" id="PF05159">
    <property type="entry name" value="Capsule_synth"/>
    <property type="match status" value="3"/>
</dbReference>
<evidence type="ECO:0000313" key="1">
    <source>
        <dbReference type="EMBL" id="MCF2870021.1"/>
    </source>
</evidence>
<dbReference type="CDD" id="cd16440">
    <property type="entry name" value="beta_Kdo_transferase_KpsC_1"/>
    <property type="match status" value="1"/>
</dbReference>
<dbReference type="InterPro" id="IPR007833">
    <property type="entry name" value="Capsule_polysaccharide_synth"/>
</dbReference>
<dbReference type="EMBL" id="JAKGAQ010000001">
    <property type="protein sequence ID" value="MCF2870021.1"/>
    <property type="molecule type" value="Genomic_DNA"/>
</dbReference>
<reference evidence="1 2" key="1">
    <citation type="submission" date="2022-01" db="EMBL/GenBank/DDBJ databases">
        <title>Octadecabacter sp. nov., isolated from a marine alga.</title>
        <authorList>
            <person name="Jin M.S."/>
            <person name="Kim H.M."/>
            <person name="Han D.M."/>
            <person name="Jung J.J."/>
            <person name="Jeon C.O."/>
        </authorList>
    </citation>
    <scope>NUCLEOTIDE SEQUENCE [LARGE SCALE GENOMIC DNA]</scope>
    <source>
        <strain evidence="1 2">G9-8</strain>
    </source>
</reference>